<comment type="caution">
    <text evidence="4">The sequence shown here is derived from an EMBL/GenBank/DDBJ whole genome shotgun (WGS) entry which is preliminary data.</text>
</comment>
<dbReference type="EMBL" id="JAUIZM010000001">
    <property type="protein sequence ID" value="KAK1404839.1"/>
    <property type="molecule type" value="Genomic_DNA"/>
</dbReference>
<keyword evidence="3" id="KW-1133">Transmembrane helix</keyword>
<reference evidence="4" key="2">
    <citation type="submission" date="2023-05" db="EMBL/GenBank/DDBJ databases">
        <authorList>
            <person name="Schelkunov M.I."/>
        </authorList>
    </citation>
    <scope>NUCLEOTIDE SEQUENCE</scope>
    <source>
        <strain evidence="4">Hsosn_3</strain>
        <tissue evidence="4">Leaf</tissue>
    </source>
</reference>
<evidence type="ECO:0000256" key="1">
    <source>
        <dbReference type="SAM" id="Coils"/>
    </source>
</evidence>
<dbReference type="Proteomes" id="UP001237642">
    <property type="component" value="Unassembled WGS sequence"/>
</dbReference>
<feature type="transmembrane region" description="Helical" evidence="3">
    <location>
        <begin position="306"/>
        <end position="324"/>
    </location>
</feature>
<accession>A0AAD8NCK5</accession>
<keyword evidence="3" id="KW-0472">Membrane</keyword>
<organism evidence="4 5">
    <name type="scientific">Heracleum sosnowskyi</name>
    <dbReference type="NCBI Taxonomy" id="360622"/>
    <lineage>
        <taxon>Eukaryota</taxon>
        <taxon>Viridiplantae</taxon>
        <taxon>Streptophyta</taxon>
        <taxon>Embryophyta</taxon>
        <taxon>Tracheophyta</taxon>
        <taxon>Spermatophyta</taxon>
        <taxon>Magnoliopsida</taxon>
        <taxon>eudicotyledons</taxon>
        <taxon>Gunneridae</taxon>
        <taxon>Pentapetalae</taxon>
        <taxon>asterids</taxon>
        <taxon>campanulids</taxon>
        <taxon>Apiales</taxon>
        <taxon>Apiaceae</taxon>
        <taxon>Apioideae</taxon>
        <taxon>apioid superclade</taxon>
        <taxon>Tordylieae</taxon>
        <taxon>Tordyliinae</taxon>
        <taxon>Heracleum</taxon>
    </lineage>
</organism>
<sequence length="342" mass="38432">MSDSTIVNGVVSEDKNVEIEDKSGDGNDSKVAALMQKIAALEQEKSELVHENEIVKERVNKLKGEIQESDAENDKLKSETKVLDSIAGRAAQLEIEVSRLQHDLILSTNENEEINAELSVMKGEIEELRKNEVSKSAGLEAMERERDLLLEKISKDSEGVKESNSRIRDLEKKIEALEMRDSGYKSEKIKAEEEMKEKIEERDSKIRNLQSVVDDLEAVLERSNKEREELEIVKNELEALLKKSERKVKEMESKMGVLHRELEGSEKMISGLKEKAADGINGDDVVIERGIVGDDEKGFLGFNLEWPLMAASAGAIALLAVVYLHHVRQSCRWSLGGHENLK</sequence>
<evidence type="ECO:0000256" key="3">
    <source>
        <dbReference type="SAM" id="Phobius"/>
    </source>
</evidence>
<dbReference type="AlphaFoldDB" id="A0AAD8NCK5"/>
<feature type="region of interest" description="Disordered" evidence="2">
    <location>
        <begin position="1"/>
        <end position="28"/>
    </location>
</feature>
<evidence type="ECO:0000313" key="5">
    <source>
        <dbReference type="Proteomes" id="UP001237642"/>
    </source>
</evidence>
<keyword evidence="5" id="KW-1185">Reference proteome</keyword>
<name>A0AAD8NCK5_9APIA</name>
<feature type="coiled-coil region" evidence="1">
    <location>
        <begin position="31"/>
        <end position="261"/>
    </location>
</feature>
<dbReference type="SUPFAM" id="SSF57997">
    <property type="entry name" value="Tropomyosin"/>
    <property type="match status" value="1"/>
</dbReference>
<proteinExistence type="predicted"/>
<keyword evidence="1" id="KW-0175">Coiled coil</keyword>
<evidence type="ECO:0000313" key="4">
    <source>
        <dbReference type="EMBL" id="KAK1404839.1"/>
    </source>
</evidence>
<protein>
    <submittedName>
        <fullName evidence="4">Peroxisomal and mitochondrial division factor like</fullName>
    </submittedName>
</protein>
<gene>
    <name evidence="4" type="ORF">POM88_004444</name>
</gene>
<evidence type="ECO:0000256" key="2">
    <source>
        <dbReference type="SAM" id="MobiDB-lite"/>
    </source>
</evidence>
<reference evidence="4" key="1">
    <citation type="submission" date="2023-02" db="EMBL/GenBank/DDBJ databases">
        <title>Genome of toxic invasive species Heracleum sosnowskyi carries increased number of genes despite the absence of recent whole-genome duplications.</title>
        <authorList>
            <person name="Schelkunov M."/>
            <person name="Shtratnikova V."/>
            <person name="Makarenko M."/>
            <person name="Klepikova A."/>
            <person name="Omelchenko D."/>
            <person name="Novikova G."/>
            <person name="Obukhova E."/>
            <person name="Bogdanov V."/>
            <person name="Penin A."/>
            <person name="Logacheva M."/>
        </authorList>
    </citation>
    <scope>NUCLEOTIDE SEQUENCE</scope>
    <source>
        <strain evidence="4">Hsosn_3</strain>
        <tissue evidence="4">Leaf</tissue>
    </source>
</reference>
<feature type="compositionally biased region" description="Basic and acidic residues" evidence="2">
    <location>
        <begin position="12"/>
        <end position="28"/>
    </location>
</feature>
<keyword evidence="3" id="KW-0812">Transmembrane</keyword>